<feature type="domain" description="Rhodanese" evidence="1">
    <location>
        <begin position="25"/>
        <end position="117"/>
    </location>
</feature>
<evidence type="ECO:0000259" key="1">
    <source>
        <dbReference type="PROSITE" id="PS50206"/>
    </source>
</evidence>
<gene>
    <name evidence="2" type="ORF">ABWT76_000515</name>
</gene>
<dbReference type="PANTHER" id="PTHR43629:SF2">
    <property type="entry name" value="RHODANESE-LIKE_PPIC DOMAIN-CONTAINING PROTEIN 12, CHLOROPLASTIC"/>
    <property type="match status" value="1"/>
</dbReference>
<dbReference type="RefSeq" id="WP_054469604.1">
    <property type="nucleotide sequence ID" value="NZ_CP159837.1"/>
</dbReference>
<dbReference type="EMBL" id="CP159837">
    <property type="protein sequence ID" value="XCM37729.1"/>
    <property type="molecule type" value="Genomic_DNA"/>
</dbReference>
<dbReference type="InterPro" id="IPR036873">
    <property type="entry name" value="Rhodanese-like_dom_sf"/>
</dbReference>
<protein>
    <submittedName>
        <fullName evidence="2">Rhodanese-like domain-containing protein</fullName>
    </submittedName>
</protein>
<evidence type="ECO:0000313" key="2">
    <source>
        <dbReference type="EMBL" id="XCM37729.1"/>
    </source>
</evidence>
<dbReference type="PROSITE" id="PS50206">
    <property type="entry name" value="RHODANESE_3"/>
    <property type="match status" value="1"/>
</dbReference>
<dbReference type="AlphaFoldDB" id="A0AAU8JGS3"/>
<reference evidence="2" key="1">
    <citation type="submission" date="2024-07" db="EMBL/GenBank/DDBJ databases">
        <authorList>
            <person name="Kim Y.J."/>
            <person name="Jeong J.Y."/>
        </authorList>
    </citation>
    <scope>NUCLEOTIDE SEQUENCE</scope>
    <source>
        <strain evidence="2">GIHE-MW2</strain>
    </source>
</reference>
<name>A0AAU8JGS3_9CYAN</name>
<dbReference type="PANTHER" id="PTHR43629">
    <property type="entry name" value="PEPTIDYL-PROLYL CIS-TRANS ISOMERASE"/>
    <property type="match status" value="1"/>
</dbReference>
<dbReference type="SUPFAM" id="SSF52821">
    <property type="entry name" value="Rhodanese/Cell cycle control phosphatase"/>
    <property type="match status" value="1"/>
</dbReference>
<accession>A0AAU8JGS3</accession>
<dbReference type="Gene3D" id="3.40.250.10">
    <property type="entry name" value="Rhodanese-like domain"/>
    <property type="match status" value="1"/>
</dbReference>
<organism evidence="2">
    <name type="scientific">Planktothricoides raciborskii GIHE-MW2</name>
    <dbReference type="NCBI Taxonomy" id="2792601"/>
    <lineage>
        <taxon>Bacteria</taxon>
        <taxon>Bacillati</taxon>
        <taxon>Cyanobacteriota</taxon>
        <taxon>Cyanophyceae</taxon>
        <taxon>Oscillatoriophycideae</taxon>
        <taxon>Oscillatoriales</taxon>
        <taxon>Oscillatoriaceae</taxon>
        <taxon>Planktothricoides</taxon>
    </lineage>
</organism>
<dbReference type="Pfam" id="PF00581">
    <property type="entry name" value="Rhodanese"/>
    <property type="match status" value="1"/>
</dbReference>
<sequence length="119" mass="13313">MSDQFSLNPIPNITVEQLAERLNASPDDLQLLDVREPEEVAIACIEGFTNLPLSQYDQWSTQIATKFDPHTETLVLCHHGIRSAHMCQWLSTQGFTNVKNISGGIDAFSQIVDPSVPRY</sequence>
<dbReference type="SMART" id="SM00450">
    <property type="entry name" value="RHOD"/>
    <property type="match status" value="1"/>
</dbReference>
<proteinExistence type="predicted"/>
<dbReference type="InterPro" id="IPR052204">
    <property type="entry name" value="PpiC/parvulin_rotamase"/>
</dbReference>
<dbReference type="InterPro" id="IPR001763">
    <property type="entry name" value="Rhodanese-like_dom"/>
</dbReference>